<organism evidence="1 2">
    <name type="scientific">Escherichia coli</name>
    <dbReference type="NCBI Taxonomy" id="562"/>
    <lineage>
        <taxon>Bacteria</taxon>
        <taxon>Pseudomonadati</taxon>
        <taxon>Pseudomonadota</taxon>
        <taxon>Gammaproteobacteria</taxon>
        <taxon>Enterobacterales</taxon>
        <taxon>Enterobacteriaceae</taxon>
        <taxon>Escherichia</taxon>
    </lineage>
</organism>
<dbReference type="InterPro" id="IPR050708">
    <property type="entry name" value="T6SS_VgrG/RHS"/>
</dbReference>
<reference evidence="1 2" key="1">
    <citation type="journal article" date="2015" name="Front. Microbiol.">
        <title>Genetic determinants of heat resistance in Escherichia coli.</title>
        <authorList>
            <person name="Mercer R.G."/>
            <person name="Zheng J."/>
            <person name="Garcia-Hernandez R."/>
            <person name="Ruan L."/>
            <person name="Ganzle M.G."/>
            <person name="McMullen L.M."/>
        </authorList>
    </citation>
    <scope>NUCLEOTIDE SEQUENCE [LARGE SCALE GENOMIC DNA]</scope>
    <source>
        <strain evidence="1 2">AW1.3</strain>
    </source>
</reference>
<proteinExistence type="predicted"/>
<dbReference type="Pfam" id="PF05593">
    <property type="entry name" value="RHS_repeat"/>
    <property type="match status" value="6"/>
</dbReference>
<feature type="non-terminal residue" evidence="1">
    <location>
        <position position="266"/>
    </location>
</feature>
<comment type="caution">
    <text evidence="1">The sequence shown here is derived from an EMBL/GenBank/DDBJ whole genome shotgun (WGS) entry which is preliminary data.</text>
</comment>
<dbReference type="EMBL" id="LDYI01000082">
    <property type="protein sequence ID" value="KPO12826.1"/>
    <property type="molecule type" value="Genomic_DNA"/>
</dbReference>
<evidence type="ECO:0000313" key="2">
    <source>
        <dbReference type="Proteomes" id="UP000050556"/>
    </source>
</evidence>
<accession>A0A0P7MBV2</accession>
<sequence>QVRSFTYDDKYRGRMVAHRHTSRPEIRYRYDSDGRVTEQLNPAGLSYTYQYEKDHITITDSLDRREVLHTQGEAGLKRVVKKEHADGSVTQSQFDAVGRLRTQTDAAGRTTEYSPDVVTGLITRITTPDGRASAFYYNHHSQLTSATGPDGLEIRREYDELGRLIQETAPDGDITRYRYDNPHSDLPCATEDATGSRKTMTWSRYGQLLSFTDCSGYVTRYDHDRFGQMTAVHREEGLSQYRAYDSRGQLIAVKDTQGHETRYEYN</sequence>
<dbReference type="InterPro" id="IPR006530">
    <property type="entry name" value="YD"/>
</dbReference>
<dbReference type="Gene3D" id="2.180.10.10">
    <property type="entry name" value="RHS repeat-associated core"/>
    <property type="match status" value="2"/>
</dbReference>
<evidence type="ECO:0000313" key="1">
    <source>
        <dbReference type="EMBL" id="KPO12826.1"/>
    </source>
</evidence>
<gene>
    <name evidence="1" type="ORF">ACU57_10740</name>
</gene>
<dbReference type="AlphaFoldDB" id="A0A0P7MBV2"/>
<protein>
    <submittedName>
        <fullName evidence="1">RhsA</fullName>
    </submittedName>
</protein>
<dbReference type="InterPro" id="IPR031325">
    <property type="entry name" value="RHS_repeat"/>
</dbReference>
<dbReference type="PANTHER" id="PTHR32305:SF15">
    <property type="entry name" value="PROTEIN RHSA-RELATED"/>
    <property type="match status" value="1"/>
</dbReference>
<dbReference type="PANTHER" id="PTHR32305">
    <property type="match status" value="1"/>
</dbReference>
<feature type="non-terminal residue" evidence="1">
    <location>
        <position position="1"/>
    </location>
</feature>
<name>A0A0P7MBV2_ECOLX</name>
<dbReference type="NCBIfam" id="TIGR01643">
    <property type="entry name" value="YD_repeat_2x"/>
    <property type="match status" value="6"/>
</dbReference>
<dbReference type="Proteomes" id="UP000050556">
    <property type="component" value="Unassembled WGS sequence"/>
</dbReference>